<keyword evidence="3" id="KW-1185">Reference proteome</keyword>
<dbReference type="OrthoDB" id="22119at10239"/>
<dbReference type="EMBL" id="GQ202541">
    <property type="protein sequence ID" value="ADD73778.1"/>
    <property type="molecule type" value="Genomic_DNA"/>
</dbReference>
<proteinExistence type="predicted"/>
<name>D4N2A6_9ABAC</name>
<evidence type="ECO:0000259" key="1">
    <source>
        <dbReference type="PROSITE" id="PS51750"/>
    </source>
</evidence>
<dbReference type="GeneID" id="8887781"/>
<organism evidence="2 3">
    <name type="scientific">Lymantria xylina multiple nucleopolyhedrovirus</name>
    <dbReference type="NCBI Taxonomy" id="2847840"/>
    <lineage>
        <taxon>Viruses</taxon>
        <taxon>Viruses incertae sedis</taxon>
        <taxon>Naldaviricetes</taxon>
        <taxon>Lefavirales</taxon>
        <taxon>Baculoviridae</taxon>
        <taxon>Alphabaculovirus</taxon>
        <taxon>Alphabaculovirus lyxylinae</taxon>
        <taxon>Lymantria xylina nucleopolyhedrovirus</taxon>
    </lineage>
</organism>
<dbReference type="InterPro" id="IPR003497">
    <property type="entry name" value="BRO_N_domain"/>
</dbReference>
<dbReference type="KEGG" id="vg:8887781"/>
<evidence type="ECO:0000313" key="3">
    <source>
        <dbReference type="Proteomes" id="UP000203822"/>
    </source>
</evidence>
<sequence length="196" mass="22628">MNSSHSRPSSAHCSPASRVDRLCVVSLTKKMALQRFEFPMSADEDKIMALQRFEFSMSADEDESKFECWGIVMPDGSVAVKLKELALFLGYADVKMSYKLIPEEWKITWKNLQNELVSKRRQLVAPSTTPANWQPEILFVLEPGVYALMARSNKPMAKEKMNHVYETILPTIRKTGKFRWLFKEVLPELRNDKKPK</sequence>
<gene>
    <name evidence="2" type="primary">bro-e</name>
</gene>
<dbReference type="Pfam" id="PF02498">
    <property type="entry name" value="Bro-N"/>
    <property type="match status" value="1"/>
</dbReference>
<evidence type="ECO:0000313" key="2">
    <source>
        <dbReference type="EMBL" id="ADD73778.1"/>
    </source>
</evidence>
<protein>
    <submittedName>
        <fullName evidence="2">BRO-E</fullName>
    </submittedName>
</protein>
<dbReference type="Proteomes" id="UP000203822">
    <property type="component" value="Segment"/>
</dbReference>
<accession>D4N2A6</accession>
<feature type="domain" description="Bro-N" evidence="1">
    <location>
        <begin position="63"/>
        <end position="176"/>
    </location>
</feature>
<dbReference type="RefSeq" id="YP_003517809.1">
    <property type="nucleotide sequence ID" value="NC_013953.1"/>
</dbReference>
<reference evidence="2 3" key="1">
    <citation type="journal article" date="2010" name="BMC Genomics">
        <title>Genomic sequencing and analyses of Lymantria xylina multiple nucleopolyhedrovirus.</title>
        <authorList>
            <person name="Nai Y.S."/>
            <person name="Wu C.Y."/>
            <person name="Wang T.C."/>
            <person name="Chen Y.R."/>
            <person name="Lau W.H."/>
            <person name="Lo C.F."/>
            <person name="Tsai M.F."/>
            <person name="Wang C.H."/>
        </authorList>
    </citation>
    <scope>NUCLEOTIDE SEQUENCE [LARGE SCALE GENOMIC DNA]</scope>
    <source>
        <strain evidence="2">LyxyMNPV-5</strain>
    </source>
</reference>
<dbReference type="PROSITE" id="PS51750">
    <property type="entry name" value="BRO_N"/>
    <property type="match status" value="1"/>
</dbReference>